<keyword evidence="2" id="KW-1185">Reference proteome</keyword>
<organism evidence="1 2">
    <name type="scientific">Taibaiella lutea</name>
    <dbReference type="NCBI Taxonomy" id="2608001"/>
    <lineage>
        <taxon>Bacteria</taxon>
        <taxon>Pseudomonadati</taxon>
        <taxon>Bacteroidota</taxon>
        <taxon>Chitinophagia</taxon>
        <taxon>Chitinophagales</taxon>
        <taxon>Chitinophagaceae</taxon>
        <taxon>Taibaiella</taxon>
    </lineage>
</organism>
<dbReference type="PANTHER" id="PTHR30348:SF4">
    <property type="entry name" value="DUF72 DOMAIN-CONTAINING PROTEIN"/>
    <property type="match status" value="1"/>
</dbReference>
<protein>
    <submittedName>
        <fullName evidence="1">DUF72 domain-containing protein</fullName>
    </submittedName>
</protein>
<dbReference type="Proteomes" id="UP000323632">
    <property type="component" value="Unassembled WGS sequence"/>
</dbReference>
<dbReference type="AlphaFoldDB" id="A0A5M6CAD4"/>
<accession>A0A5M6CAD4</accession>
<dbReference type="RefSeq" id="WP_150033639.1">
    <property type="nucleotide sequence ID" value="NZ_VWSH01000004.1"/>
</dbReference>
<reference evidence="1 2" key="1">
    <citation type="submission" date="2019-09" db="EMBL/GenBank/DDBJ databases">
        <title>Genome sequence and assembly of Taibaiella sp.</title>
        <authorList>
            <person name="Chhetri G."/>
        </authorList>
    </citation>
    <scope>NUCLEOTIDE SEQUENCE [LARGE SCALE GENOMIC DNA]</scope>
    <source>
        <strain evidence="1 2">KVB11</strain>
    </source>
</reference>
<evidence type="ECO:0000313" key="2">
    <source>
        <dbReference type="Proteomes" id="UP000323632"/>
    </source>
</evidence>
<dbReference type="InterPro" id="IPR002763">
    <property type="entry name" value="DUF72"/>
</dbReference>
<dbReference type="SUPFAM" id="SSF117396">
    <property type="entry name" value="TM1631-like"/>
    <property type="match status" value="1"/>
</dbReference>
<gene>
    <name evidence="1" type="ORF">F0919_15155</name>
</gene>
<dbReference type="EMBL" id="VWSH01000004">
    <property type="protein sequence ID" value="KAA5532137.1"/>
    <property type="molecule type" value="Genomic_DNA"/>
</dbReference>
<name>A0A5M6CAD4_9BACT</name>
<comment type="caution">
    <text evidence="1">The sequence shown here is derived from an EMBL/GenBank/DDBJ whole genome shotgun (WGS) entry which is preliminary data.</text>
</comment>
<proteinExistence type="predicted"/>
<sequence length="240" mass="28054">MAIKEKFVGTSGYSYPYWKNRFYPEKLPAVKQLSFYNAVFNTVELNYTFYRFPTIVNLQKAANQTYDNFRFSVKMHKSITHTLRMQNAKEKIKEFMDIITEGLGDKLGCVLYQLPPSFSYSEERLENILDCVAHNSNNVIEFRHVSWWQEKVYDAFNKAKLTFCAVSYPGLPDENIVTSDIFYKRMHGIPELFKSPYDEPTLIKLAKDIPEDITSFVYFNNTMYEAGYSNAAFLKTLLND</sequence>
<dbReference type="Pfam" id="PF01904">
    <property type="entry name" value="DUF72"/>
    <property type="match status" value="1"/>
</dbReference>
<evidence type="ECO:0000313" key="1">
    <source>
        <dbReference type="EMBL" id="KAA5532137.1"/>
    </source>
</evidence>
<dbReference type="InterPro" id="IPR036520">
    <property type="entry name" value="UPF0759_sf"/>
</dbReference>
<dbReference type="PANTHER" id="PTHR30348">
    <property type="entry name" value="UNCHARACTERIZED PROTEIN YECE"/>
    <property type="match status" value="1"/>
</dbReference>
<dbReference type="Gene3D" id="3.20.20.410">
    <property type="entry name" value="Protein of unknown function UPF0759"/>
    <property type="match status" value="1"/>
</dbReference>